<evidence type="ECO:0000256" key="1">
    <source>
        <dbReference type="ARBA" id="ARBA00004496"/>
    </source>
</evidence>
<keyword evidence="4" id="KW-0963">Cytoplasm</keyword>
<dbReference type="PANTHER" id="PTHR28342:SF1">
    <property type="entry name" value="MONOOXYGENASE P33MONOX-RELATED"/>
    <property type="match status" value="1"/>
</dbReference>
<evidence type="ECO:0000256" key="7">
    <source>
        <dbReference type="SAM" id="MobiDB-lite"/>
    </source>
</evidence>
<evidence type="ECO:0000256" key="2">
    <source>
        <dbReference type="ARBA" id="ARBA00008758"/>
    </source>
</evidence>
<evidence type="ECO:0000256" key="5">
    <source>
        <dbReference type="ARBA" id="ARBA00022857"/>
    </source>
</evidence>
<dbReference type="GO" id="GO:0004497">
    <property type="term" value="F:monooxygenase activity"/>
    <property type="evidence" value="ECO:0007669"/>
    <property type="project" value="UniProtKB-KW"/>
</dbReference>
<accession>A0A9W7TRT6</accession>
<dbReference type="AlphaFoldDB" id="A0A9W7TRT6"/>
<dbReference type="Proteomes" id="UP001059041">
    <property type="component" value="Linkage Group LG13"/>
</dbReference>
<comment type="similarity">
    <text evidence="2">Belongs to the P33MONOX family.</text>
</comment>
<keyword evidence="8" id="KW-0503">Monooxygenase</keyword>
<evidence type="ECO:0000313" key="8">
    <source>
        <dbReference type="EMBL" id="KAI7801626.1"/>
    </source>
</evidence>
<sequence length="103" mass="11242">MGGKEGGGRGGERWSLFGVRPMVQKSPTDPGSETNTPGGFSLQSYFGVQKSNTMDGMKTQVNLMVEDPANFNSTKIEMSGEEGKKTCHRLRHRDMNILTPSGF</sequence>
<feature type="region of interest" description="Disordered" evidence="7">
    <location>
        <begin position="1"/>
        <end position="41"/>
    </location>
</feature>
<comment type="subcellular location">
    <subcellularLocation>
        <location evidence="1">Cytoplasm</location>
    </subcellularLocation>
</comment>
<keyword evidence="6" id="KW-0560">Oxidoreductase</keyword>
<keyword evidence="9" id="KW-1185">Reference proteome</keyword>
<feature type="compositionally biased region" description="Polar residues" evidence="7">
    <location>
        <begin position="25"/>
        <end position="41"/>
    </location>
</feature>
<dbReference type="Pfam" id="PF15302">
    <property type="entry name" value="P33MONOX"/>
    <property type="match status" value="1"/>
</dbReference>
<dbReference type="EMBL" id="JAFHDT010000013">
    <property type="protein sequence ID" value="KAI7801626.1"/>
    <property type="molecule type" value="Genomic_DNA"/>
</dbReference>
<dbReference type="PANTHER" id="PTHR28342">
    <property type="entry name" value="MONOOXYGENASE P33MONOX-RELATED"/>
    <property type="match status" value="1"/>
</dbReference>
<organism evidence="8 9">
    <name type="scientific">Triplophysa rosa</name>
    <name type="common">Cave loach</name>
    <dbReference type="NCBI Taxonomy" id="992332"/>
    <lineage>
        <taxon>Eukaryota</taxon>
        <taxon>Metazoa</taxon>
        <taxon>Chordata</taxon>
        <taxon>Craniata</taxon>
        <taxon>Vertebrata</taxon>
        <taxon>Euteleostomi</taxon>
        <taxon>Actinopterygii</taxon>
        <taxon>Neopterygii</taxon>
        <taxon>Teleostei</taxon>
        <taxon>Ostariophysi</taxon>
        <taxon>Cypriniformes</taxon>
        <taxon>Nemacheilidae</taxon>
        <taxon>Triplophysa</taxon>
    </lineage>
</organism>
<protein>
    <recommendedName>
        <fullName evidence="3">Putative monooxygenase p33MONOX</fullName>
    </recommendedName>
</protein>
<feature type="compositionally biased region" description="Basic and acidic residues" evidence="7">
    <location>
        <begin position="1"/>
        <end position="12"/>
    </location>
</feature>
<evidence type="ECO:0000256" key="4">
    <source>
        <dbReference type="ARBA" id="ARBA00022490"/>
    </source>
</evidence>
<evidence type="ECO:0000256" key="3">
    <source>
        <dbReference type="ARBA" id="ARBA00016432"/>
    </source>
</evidence>
<keyword evidence="5" id="KW-0521">NADP</keyword>
<dbReference type="GO" id="GO:0005737">
    <property type="term" value="C:cytoplasm"/>
    <property type="evidence" value="ECO:0007669"/>
    <property type="project" value="UniProtKB-SubCell"/>
</dbReference>
<evidence type="ECO:0000313" key="9">
    <source>
        <dbReference type="Proteomes" id="UP001059041"/>
    </source>
</evidence>
<reference evidence="8" key="1">
    <citation type="submission" date="2021-02" db="EMBL/GenBank/DDBJ databases">
        <title>Comparative genomics reveals that relaxation of natural selection precedes convergent phenotypic evolution of cavefish.</title>
        <authorList>
            <person name="Peng Z."/>
        </authorList>
    </citation>
    <scope>NUCLEOTIDE SEQUENCE</scope>
    <source>
        <tissue evidence="8">Muscle</tissue>
    </source>
</reference>
<proteinExistence type="inferred from homology"/>
<gene>
    <name evidence="8" type="ORF">IRJ41_017515</name>
</gene>
<dbReference type="InterPro" id="IPR026759">
    <property type="entry name" value="P33MONOX"/>
</dbReference>
<evidence type="ECO:0000256" key="6">
    <source>
        <dbReference type="ARBA" id="ARBA00023002"/>
    </source>
</evidence>
<name>A0A9W7TRT6_TRIRA</name>
<comment type="caution">
    <text evidence="8">The sequence shown here is derived from an EMBL/GenBank/DDBJ whole genome shotgun (WGS) entry which is preliminary data.</text>
</comment>